<reference evidence="2" key="1">
    <citation type="journal article" date="2021" name="bioRxiv">
        <title>Whole Genome Assembly and Annotation of Northern Wild Rice, Zizania palustris L., Supports a Whole Genome Duplication in the Zizania Genus.</title>
        <authorList>
            <person name="Haas M."/>
            <person name="Kono T."/>
            <person name="Macchietto M."/>
            <person name="Millas R."/>
            <person name="McGilp L."/>
            <person name="Shao M."/>
            <person name="Duquette J."/>
            <person name="Hirsch C.N."/>
            <person name="Kimball J."/>
        </authorList>
    </citation>
    <scope>NUCLEOTIDE SEQUENCE</scope>
    <source>
        <tissue evidence="2">Fresh leaf tissue</tissue>
    </source>
</reference>
<dbReference type="AlphaFoldDB" id="A0A8J5VIG9"/>
<dbReference type="Proteomes" id="UP000729402">
    <property type="component" value="Unassembled WGS sequence"/>
</dbReference>
<dbReference type="PANTHER" id="PTHR33699">
    <property type="entry name" value="EXPRESSED PROTEIN"/>
    <property type="match status" value="1"/>
</dbReference>
<evidence type="ECO:0000256" key="1">
    <source>
        <dbReference type="SAM" id="MobiDB-lite"/>
    </source>
</evidence>
<keyword evidence="3" id="KW-1185">Reference proteome</keyword>
<accession>A0A8J5VIG9</accession>
<protein>
    <submittedName>
        <fullName evidence="2">Uncharacterized protein</fullName>
    </submittedName>
</protein>
<dbReference type="PANTHER" id="PTHR33699:SF28">
    <property type="entry name" value="EXPRESSED PROTEIN"/>
    <property type="match status" value="1"/>
</dbReference>
<evidence type="ECO:0000313" key="2">
    <source>
        <dbReference type="EMBL" id="KAG8048588.1"/>
    </source>
</evidence>
<name>A0A8J5VIG9_ZIZPA</name>
<feature type="region of interest" description="Disordered" evidence="1">
    <location>
        <begin position="56"/>
        <end position="79"/>
    </location>
</feature>
<dbReference type="EMBL" id="JAAALK010000289">
    <property type="protein sequence ID" value="KAG8048588.1"/>
    <property type="molecule type" value="Genomic_DNA"/>
</dbReference>
<evidence type="ECO:0000313" key="3">
    <source>
        <dbReference type="Proteomes" id="UP000729402"/>
    </source>
</evidence>
<reference evidence="2" key="2">
    <citation type="submission" date="2021-02" db="EMBL/GenBank/DDBJ databases">
        <authorList>
            <person name="Kimball J.A."/>
            <person name="Haas M.W."/>
            <person name="Macchietto M."/>
            <person name="Kono T."/>
            <person name="Duquette J."/>
            <person name="Shao M."/>
        </authorList>
    </citation>
    <scope>NUCLEOTIDE SEQUENCE</scope>
    <source>
        <tissue evidence="2">Fresh leaf tissue</tissue>
    </source>
</reference>
<dbReference type="OrthoDB" id="755325at2759"/>
<organism evidence="2 3">
    <name type="scientific">Zizania palustris</name>
    <name type="common">Northern wild rice</name>
    <dbReference type="NCBI Taxonomy" id="103762"/>
    <lineage>
        <taxon>Eukaryota</taxon>
        <taxon>Viridiplantae</taxon>
        <taxon>Streptophyta</taxon>
        <taxon>Embryophyta</taxon>
        <taxon>Tracheophyta</taxon>
        <taxon>Spermatophyta</taxon>
        <taxon>Magnoliopsida</taxon>
        <taxon>Liliopsida</taxon>
        <taxon>Poales</taxon>
        <taxon>Poaceae</taxon>
        <taxon>BOP clade</taxon>
        <taxon>Oryzoideae</taxon>
        <taxon>Oryzeae</taxon>
        <taxon>Zizaniinae</taxon>
        <taxon>Zizania</taxon>
    </lineage>
</organism>
<comment type="caution">
    <text evidence="2">The sequence shown here is derived from an EMBL/GenBank/DDBJ whole genome shotgun (WGS) entry which is preliminary data.</text>
</comment>
<gene>
    <name evidence="2" type="ORF">GUJ93_ZPchr0009g1514</name>
</gene>
<proteinExistence type="predicted"/>
<sequence>MEKGRRHIRAFGEWNQRCEELPITQYFVSAMQAGHYYHAAAGEVLFRVASQPAQKPPKKLVRSARDGMEKNQTVRMREAPSVVDSVVHGSRRPRVVGAIDEDLYKVPSELLRKRAKGRKKMRNLWMGCVGLNCVA</sequence>